<comment type="pathway">
    <text evidence="13">Glycan biosynthesis.</text>
</comment>
<organism evidence="16">
    <name type="scientific">Salmonella enterica</name>
    <name type="common">Salmonella choleraesuis</name>
    <dbReference type="NCBI Taxonomy" id="28901"/>
    <lineage>
        <taxon>Bacteria</taxon>
        <taxon>Pseudomonadati</taxon>
        <taxon>Pseudomonadota</taxon>
        <taxon>Gammaproteobacteria</taxon>
        <taxon>Enterobacterales</taxon>
        <taxon>Enterobacteriaceae</taxon>
        <taxon>Salmonella</taxon>
    </lineage>
</organism>
<gene>
    <name evidence="16" type="ORF">G8X20_001004</name>
</gene>
<dbReference type="InterPro" id="IPR038063">
    <property type="entry name" value="Transpep_catalytic_dom"/>
</dbReference>
<keyword evidence="5 16" id="KW-0808">Transferase</keyword>
<dbReference type="GO" id="GO:0008483">
    <property type="term" value="F:transaminase activity"/>
    <property type="evidence" value="ECO:0007669"/>
    <property type="project" value="UniProtKB-KW"/>
</dbReference>
<comment type="caution">
    <text evidence="16">The sequence shown here is derived from an EMBL/GenBank/DDBJ whole genome shotgun (WGS) entry which is preliminary data.</text>
</comment>
<evidence type="ECO:0000256" key="11">
    <source>
        <dbReference type="ARBA" id="ARBA00022984"/>
    </source>
</evidence>
<keyword evidence="11 14" id="KW-0573">Peptidoglycan synthesis</keyword>
<evidence type="ECO:0000256" key="13">
    <source>
        <dbReference type="ARBA" id="ARBA00060592"/>
    </source>
</evidence>
<dbReference type="FunFam" id="2.40.440.10:FF:000001">
    <property type="entry name" value="L,D-transpeptidase YbiS"/>
    <property type="match status" value="1"/>
</dbReference>
<dbReference type="Pfam" id="PF03734">
    <property type="entry name" value="YkuD"/>
    <property type="match status" value="1"/>
</dbReference>
<dbReference type="AlphaFoldDB" id="A0A759AFD4"/>
<feature type="active site" description="Nucleophile" evidence="14">
    <location>
        <position position="324"/>
    </location>
</feature>
<dbReference type="GO" id="GO:0008360">
    <property type="term" value="P:regulation of cell shape"/>
    <property type="evidence" value="ECO:0007669"/>
    <property type="project" value="UniProtKB-UniRule"/>
</dbReference>
<dbReference type="GO" id="GO:0071555">
    <property type="term" value="P:cell wall organization"/>
    <property type="evidence" value="ECO:0007669"/>
    <property type="project" value="UniProtKB-UniRule"/>
</dbReference>
<dbReference type="UniPathway" id="UPA00219"/>
<dbReference type="Pfam" id="PF00266">
    <property type="entry name" value="Aminotran_5"/>
    <property type="match status" value="1"/>
</dbReference>
<dbReference type="EMBL" id="DAAXLS010000002">
    <property type="protein sequence ID" value="HAG1545241.1"/>
    <property type="molecule type" value="Genomic_DNA"/>
</dbReference>
<feature type="domain" description="L,D-TPase catalytic" evidence="15">
    <location>
        <begin position="211"/>
        <end position="348"/>
    </location>
</feature>
<evidence type="ECO:0000256" key="6">
    <source>
        <dbReference type="ARBA" id="ARBA00022729"/>
    </source>
</evidence>
<feature type="active site" description="Proton donor/acceptor" evidence="14">
    <location>
        <position position="308"/>
    </location>
</feature>
<keyword evidence="6" id="KW-0732">Signal</keyword>
<accession>A0A759AFD4</accession>
<dbReference type="GO" id="GO:0016757">
    <property type="term" value="F:glycosyltransferase activity"/>
    <property type="evidence" value="ECO:0007669"/>
    <property type="project" value="UniProtKB-KW"/>
</dbReference>
<keyword evidence="8" id="KW-0378">Hydrolase</keyword>
<dbReference type="InterPro" id="IPR041597">
    <property type="entry name" value="Ldt_C"/>
</dbReference>
<evidence type="ECO:0000256" key="8">
    <source>
        <dbReference type="ARBA" id="ARBA00022801"/>
    </source>
</evidence>
<dbReference type="SUPFAM" id="SSF53383">
    <property type="entry name" value="PLP-dependent transferases"/>
    <property type="match status" value="1"/>
</dbReference>
<comment type="pathway">
    <text evidence="2 14">Cell wall biogenesis; peptidoglycan biosynthesis.</text>
</comment>
<dbReference type="Gene3D" id="2.40.440.10">
    <property type="entry name" value="L,D-transpeptidase catalytic domain-like"/>
    <property type="match status" value="1"/>
</dbReference>
<dbReference type="GO" id="GO:0071972">
    <property type="term" value="F:peptidoglycan L,D-transpeptidase activity"/>
    <property type="evidence" value="ECO:0007669"/>
    <property type="project" value="UniProtKB-ARBA"/>
</dbReference>
<dbReference type="PANTHER" id="PTHR43586:SF25">
    <property type="entry name" value="CYSTEINE DESULFURASE"/>
    <property type="match status" value="1"/>
</dbReference>
<dbReference type="CDD" id="cd16913">
    <property type="entry name" value="YkuD_like"/>
    <property type="match status" value="1"/>
</dbReference>
<evidence type="ECO:0000256" key="9">
    <source>
        <dbReference type="ARBA" id="ARBA00022898"/>
    </source>
</evidence>
<dbReference type="SUPFAM" id="SSF141523">
    <property type="entry name" value="L,D-transpeptidase catalytic domain-like"/>
    <property type="match status" value="1"/>
</dbReference>
<keyword evidence="10 14" id="KW-0133">Cell shape</keyword>
<keyword evidence="4" id="KW-0328">Glycosyltransferase</keyword>
<name>A0A759AFD4_SALER</name>
<keyword evidence="16" id="KW-0032">Aminotransferase</keyword>
<evidence type="ECO:0000256" key="4">
    <source>
        <dbReference type="ARBA" id="ARBA00022676"/>
    </source>
</evidence>
<dbReference type="GO" id="GO:0042597">
    <property type="term" value="C:periplasmic space"/>
    <property type="evidence" value="ECO:0007669"/>
    <property type="project" value="UniProtKB-SubCell"/>
</dbReference>
<evidence type="ECO:0000256" key="1">
    <source>
        <dbReference type="ARBA" id="ARBA00004418"/>
    </source>
</evidence>
<dbReference type="Pfam" id="PF17969">
    <property type="entry name" value="Ldt_C"/>
    <property type="match status" value="1"/>
</dbReference>
<comment type="similarity">
    <text evidence="3">Belongs to the YkuD family.</text>
</comment>
<dbReference type="GO" id="GO:0009252">
    <property type="term" value="P:peptidoglycan biosynthetic process"/>
    <property type="evidence" value="ECO:0007669"/>
    <property type="project" value="UniProtKB-UniPathway"/>
</dbReference>
<reference evidence="16" key="2">
    <citation type="submission" date="2020-02" db="EMBL/GenBank/DDBJ databases">
        <authorList>
            <consortium name="NCBI Pathogen Detection Project"/>
        </authorList>
    </citation>
    <scope>NUCLEOTIDE SEQUENCE</scope>
    <source>
        <strain evidence="16">MA.MC_08-0156</strain>
    </source>
</reference>
<evidence type="ECO:0000256" key="5">
    <source>
        <dbReference type="ARBA" id="ARBA00022679"/>
    </source>
</evidence>
<dbReference type="InterPro" id="IPR015422">
    <property type="entry name" value="PyrdxlP-dep_Trfase_small"/>
</dbReference>
<keyword evidence="9" id="KW-0663">Pyridoxal phosphate</keyword>
<dbReference type="Gene3D" id="3.90.1150.10">
    <property type="entry name" value="Aspartate Aminotransferase, domain 1"/>
    <property type="match status" value="1"/>
</dbReference>
<evidence type="ECO:0000313" key="16">
    <source>
        <dbReference type="EMBL" id="HAG1545241.1"/>
    </source>
</evidence>
<dbReference type="InterPro" id="IPR015424">
    <property type="entry name" value="PyrdxlP-dep_Trfase"/>
</dbReference>
<sequence length="448" mass="48996">MTFPVEKVRADFPILQREVNGLPLAYLDSAASAQKPNQVIDAESAFYRHGYAAVHRGIHTLSAQATESMENVRKQASRFINARSAEELVFVRGTTEGINLVANSWGTENIRAGDNIIISEMEHHANIVPWQMLCERKGAELRVIPLHPDGTLRLETLAALFDDRTRLLAITHVSNVLGTENPLPDMIAPVPKPGTLITIPSQMLLPDAPREGVIVNLAELRLYYYPPGENRVQVYPIGIGLQGLETPVMDTRIGQKIPNPTWTPTAGIRQRSLERGITLPPVIPAGPNNPLGRYALRLAHGNGEYLIHGTSAPDSVGLRVSSGCIRMNAPDIKALFAQVRTGTPVKVINQPVKFSVEPNGIRYVEVHRPLSPEEEQNVQTMPYVLPAEFTAFRNAQGVDSRLVDKALYRRAGYPVSVSAGQTPAVNTTAVESAQNGFVGEEGQTRATQ</sequence>
<dbReference type="PROSITE" id="PS52029">
    <property type="entry name" value="LD_TPASE"/>
    <property type="match status" value="1"/>
</dbReference>
<proteinExistence type="inferred from homology"/>
<evidence type="ECO:0000256" key="7">
    <source>
        <dbReference type="ARBA" id="ARBA00022764"/>
    </source>
</evidence>
<evidence type="ECO:0000256" key="14">
    <source>
        <dbReference type="PROSITE-ProRule" id="PRU01373"/>
    </source>
</evidence>
<evidence type="ECO:0000256" key="3">
    <source>
        <dbReference type="ARBA" id="ARBA00005992"/>
    </source>
</evidence>
<keyword evidence="7" id="KW-0574">Periplasm</keyword>
<evidence type="ECO:0000259" key="15">
    <source>
        <dbReference type="PROSITE" id="PS52029"/>
    </source>
</evidence>
<protein>
    <submittedName>
        <fullName evidence="16">Aminotransferase class V-fold PLP-dependent enzyme</fullName>
    </submittedName>
</protein>
<dbReference type="InterPro" id="IPR015421">
    <property type="entry name" value="PyrdxlP-dep_Trfase_major"/>
</dbReference>
<evidence type="ECO:0000256" key="2">
    <source>
        <dbReference type="ARBA" id="ARBA00004752"/>
    </source>
</evidence>
<comment type="subcellular location">
    <subcellularLocation>
        <location evidence="1">Periplasm</location>
    </subcellularLocation>
</comment>
<keyword evidence="12 14" id="KW-0961">Cell wall biogenesis/degradation</keyword>
<dbReference type="InterPro" id="IPR005490">
    <property type="entry name" value="LD_TPept_cat_dom"/>
</dbReference>
<evidence type="ECO:0000256" key="10">
    <source>
        <dbReference type="ARBA" id="ARBA00022960"/>
    </source>
</evidence>
<dbReference type="InterPro" id="IPR000192">
    <property type="entry name" value="Aminotrans_V_dom"/>
</dbReference>
<evidence type="ECO:0000256" key="12">
    <source>
        <dbReference type="ARBA" id="ARBA00023316"/>
    </source>
</evidence>
<reference evidence="16" key="1">
    <citation type="journal article" date="2018" name="Genome Biol.">
        <title>SKESA: strategic k-mer extension for scrupulous assemblies.</title>
        <authorList>
            <person name="Souvorov A."/>
            <person name="Agarwala R."/>
            <person name="Lipman D.J."/>
        </authorList>
    </citation>
    <scope>NUCLEOTIDE SEQUENCE</scope>
    <source>
        <strain evidence="16">MA.MC_08-0156</strain>
    </source>
</reference>
<dbReference type="Gene3D" id="3.40.640.10">
    <property type="entry name" value="Type I PLP-dependent aspartate aminotransferase-like (Major domain)"/>
    <property type="match status" value="1"/>
</dbReference>
<dbReference type="PANTHER" id="PTHR43586">
    <property type="entry name" value="CYSTEINE DESULFURASE"/>
    <property type="match status" value="1"/>
</dbReference>